<keyword evidence="3" id="KW-1185">Reference proteome</keyword>
<dbReference type="AlphaFoldDB" id="A0AAD5UNC2"/>
<keyword evidence="1" id="KW-0175">Coiled coil</keyword>
<dbReference type="Pfam" id="PF24622">
    <property type="entry name" value="TMP_4"/>
    <property type="match status" value="1"/>
</dbReference>
<evidence type="ECO:0000313" key="2">
    <source>
        <dbReference type="EMBL" id="KAJ3472631.1"/>
    </source>
</evidence>
<proteinExistence type="predicted"/>
<sequence>MKPLMMDFYNAVGVVMKATASAIATVVVGFEQVSEVIATTAMVTYYATSGQFKMAYDSAKVGYENLKKQGEGYSQFMRKLWSDTTAPDAHLPGQTGTNQINFAKGENGAHPKAYHDDAATRFLQQLRDQAAELQSQLTTTDKLTNAERELAKFNQQISDWKDKTLTADQKSLIAHQAEIRAQLQKNIELEKEVKHREAVTKLQERSAQIQASIASYQQSQRDQYSRQLDAIGMGSEAVKNAQAVKEIYAKYQHEKEQLDKNTAPDLLNSDKYKYAVAQIQTGLQQSCRTMTNTTPR</sequence>
<feature type="coiled-coil region" evidence="1">
    <location>
        <begin position="123"/>
        <end position="192"/>
    </location>
</feature>
<reference evidence="2" key="1">
    <citation type="submission" date="2022-07" db="EMBL/GenBank/DDBJ databases">
        <title>Genome Sequence of Physisporinus lineatus.</title>
        <authorList>
            <person name="Buettner E."/>
        </authorList>
    </citation>
    <scope>NUCLEOTIDE SEQUENCE</scope>
    <source>
        <strain evidence="2">VT162</strain>
    </source>
</reference>
<dbReference type="Proteomes" id="UP001212997">
    <property type="component" value="Unassembled WGS sequence"/>
</dbReference>
<organism evidence="2 3">
    <name type="scientific">Meripilus lineatus</name>
    <dbReference type="NCBI Taxonomy" id="2056292"/>
    <lineage>
        <taxon>Eukaryota</taxon>
        <taxon>Fungi</taxon>
        <taxon>Dikarya</taxon>
        <taxon>Basidiomycota</taxon>
        <taxon>Agaricomycotina</taxon>
        <taxon>Agaricomycetes</taxon>
        <taxon>Polyporales</taxon>
        <taxon>Meripilaceae</taxon>
        <taxon>Meripilus</taxon>
    </lineage>
</organism>
<evidence type="ECO:0000313" key="3">
    <source>
        <dbReference type="Proteomes" id="UP001212997"/>
    </source>
</evidence>
<name>A0AAD5UNC2_9APHY</name>
<comment type="caution">
    <text evidence="2">The sequence shown here is derived from an EMBL/GenBank/DDBJ whole genome shotgun (WGS) entry which is preliminary data.</text>
</comment>
<accession>A0AAD5UNC2</accession>
<evidence type="ECO:0000256" key="1">
    <source>
        <dbReference type="SAM" id="Coils"/>
    </source>
</evidence>
<dbReference type="EMBL" id="JANAWD010001873">
    <property type="protein sequence ID" value="KAJ3472631.1"/>
    <property type="molecule type" value="Genomic_DNA"/>
</dbReference>
<protein>
    <submittedName>
        <fullName evidence="2">Uncharacterized protein</fullName>
    </submittedName>
</protein>
<gene>
    <name evidence="2" type="ORF">NLI96_g13301</name>
</gene>